<dbReference type="eggNOG" id="ENOG5030QMU">
    <property type="taxonomic scope" value="Bacteria"/>
</dbReference>
<reference evidence="10 11" key="1">
    <citation type="submission" date="2013-09" db="EMBL/GenBank/DDBJ databases">
        <authorList>
            <person name="Zeng Z."/>
            <person name="Chen C."/>
        </authorList>
    </citation>
    <scope>NUCLEOTIDE SEQUENCE [LARGE SCALE GENOMIC DNA]</scope>
    <source>
        <strain evidence="10 11">WB 4.1-42</strain>
    </source>
</reference>
<dbReference type="Proteomes" id="UP000030111">
    <property type="component" value="Unassembled WGS sequence"/>
</dbReference>
<evidence type="ECO:0000313" key="10">
    <source>
        <dbReference type="EMBL" id="KGO93185.1"/>
    </source>
</evidence>
<gene>
    <name evidence="10" type="ORF">Q766_07705</name>
</gene>
<evidence type="ECO:0000256" key="6">
    <source>
        <dbReference type="ARBA" id="ARBA00023118"/>
    </source>
</evidence>
<evidence type="ECO:0000256" key="7">
    <source>
        <dbReference type="ARBA" id="ARBA00023136"/>
    </source>
</evidence>
<feature type="domain" description="Pycsar effector protein" evidence="9">
    <location>
        <begin position="57"/>
        <end position="194"/>
    </location>
</feature>
<dbReference type="Pfam" id="PF18967">
    <property type="entry name" value="PycTM"/>
    <property type="match status" value="1"/>
</dbReference>
<dbReference type="RefSeq" id="WP_026990730.1">
    <property type="nucleotide sequence ID" value="NZ_AUGP01000018.1"/>
</dbReference>
<feature type="transmembrane region" description="Helical" evidence="8">
    <location>
        <begin position="92"/>
        <end position="113"/>
    </location>
</feature>
<dbReference type="AlphaFoldDB" id="A0A0A2MYB1"/>
<evidence type="ECO:0000256" key="5">
    <source>
        <dbReference type="ARBA" id="ARBA00022989"/>
    </source>
</evidence>
<dbReference type="EMBL" id="JRLY01000005">
    <property type="protein sequence ID" value="KGO93185.1"/>
    <property type="molecule type" value="Genomic_DNA"/>
</dbReference>
<keyword evidence="2" id="KW-1003">Cell membrane</keyword>
<evidence type="ECO:0000256" key="8">
    <source>
        <dbReference type="SAM" id="Phobius"/>
    </source>
</evidence>
<keyword evidence="4" id="KW-0547">Nucleotide-binding</keyword>
<keyword evidence="5 8" id="KW-1133">Transmembrane helix</keyword>
<evidence type="ECO:0000256" key="3">
    <source>
        <dbReference type="ARBA" id="ARBA00022692"/>
    </source>
</evidence>
<evidence type="ECO:0000259" key="9">
    <source>
        <dbReference type="Pfam" id="PF18967"/>
    </source>
</evidence>
<proteinExistence type="predicted"/>
<name>A0A0A2MYB1_9FLAO</name>
<evidence type="ECO:0000256" key="1">
    <source>
        <dbReference type="ARBA" id="ARBA00004236"/>
    </source>
</evidence>
<dbReference type="STRING" id="1121898.GCA_000422725_01899"/>
<protein>
    <recommendedName>
        <fullName evidence="9">Pycsar effector protein domain-containing protein</fullName>
    </recommendedName>
</protein>
<keyword evidence="11" id="KW-1185">Reference proteome</keyword>
<comment type="caution">
    <text evidence="10">The sequence shown here is derived from an EMBL/GenBank/DDBJ whole genome shotgun (WGS) entry which is preliminary data.</text>
</comment>
<dbReference type="InterPro" id="IPR043760">
    <property type="entry name" value="PycTM_dom"/>
</dbReference>
<evidence type="ECO:0000256" key="4">
    <source>
        <dbReference type="ARBA" id="ARBA00022741"/>
    </source>
</evidence>
<comment type="subcellular location">
    <subcellularLocation>
        <location evidence="1">Cell membrane</location>
    </subcellularLocation>
</comment>
<evidence type="ECO:0000256" key="2">
    <source>
        <dbReference type="ARBA" id="ARBA00022475"/>
    </source>
</evidence>
<feature type="transmembrane region" description="Helical" evidence="8">
    <location>
        <begin position="67"/>
        <end position="86"/>
    </location>
</feature>
<feature type="transmembrane region" description="Helical" evidence="8">
    <location>
        <begin position="179"/>
        <end position="201"/>
    </location>
</feature>
<keyword evidence="7 8" id="KW-0472">Membrane</keyword>
<accession>A0A0A2MYB1</accession>
<evidence type="ECO:0000313" key="11">
    <source>
        <dbReference type="Proteomes" id="UP000030111"/>
    </source>
</evidence>
<keyword evidence="3 8" id="KW-0812">Transmembrane</keyword>
<sequence length="224" mass="25514">MKKIRNLFNIIGVFEGKFINSAIPDDVTAYADQPDEIKSSVHMVYLQGLSNDEENRLNLIESKSSQLVGQTGVIFSLLSLFVPILIDKISDFPLYIKLLLLLLLLLSLSFYILTIKNALKNYNLKRYNYSNPAPANVQTFHQKTIAEFNSEVIRDLLYSLHRNKEINNRKATSLIQSYISFRVANILTAILVILLCSILLLGKQNTKELENCKNNIIMSISSHY</sequence>
<organism evidence="10 11">
    <name type="scientific">Flavobacterium subsaxonicum WB 4.1-42 = DSM 21790</name>
    <dbReference type="NCBI Taxonomy" id="1121898"/>
    <lineage>
        <taxon>Bacteria</taxon>
        <taxon>Pseudomonadati</taxon>
        <taxon>Bacteroidota</taxon>
        <taxon>Flavobacteriia</taxon>
        <taxon>Flavobacteriales</taxon>
        <taxon>Flavobacteriaceae</taxon>
        <taxon>Flavobacterium</taxon>
    </lineage>
</organism>
<keyword evidence="6" id="KW-0051">Antiviral defense</keyword>